<evidence type="ECO:0000313" key="2">
    <source>
        <dbReference type="Proteomes" id="UP001241110"/>
    </source>
</evidence>
<dbReference type="AlphaFoldDB" id="A0AAE3QYB0"/>
<sequence length="195" mass="23237">MLYQLGPYNTKPDLTVQGKQIRDFVQTNYKYEKVKTFVSRYKFLEHESILILRCAILAGYWTSYYGFGWTKEQEIDFWEFVLTKNTDSGIIFLTLAESYRGNGIKSLQEVYPLYIEAIQRDPQHYYSLSETDVEELKKYPAYKFQILEIELSLYENMWSKSEWLEEHSQLIKDCNGDKEMEEVIHRKVEKILSGT</sequence>
<organism evidence="1 2">
    <name type="scientific">Xanthocytophaga flava</name>
    <dbReference type="NCBI Taxonomy" id="3048013"/>
    <lineage>
        <taxon>Bacteria</taxon>
        <taxon>Pseudomonadati</taxon>
        <taxon>Bacteroidota</taxon>
        <taxon>Cytophagia</taxon>
        <taxon>Cytophagales</taxon>
        <taxon>Rhodocytophagaceae</taxon>
        <taxon>Xanthocytophaga</taxon>
    </lineage>
</organism>
<comment type="caution">
    <text evidence="1">The sequence shown here is derived from an EMBL/GenBank/DDBJ whole genome shotgun (WGS) entry which is preliminary data.</text>
</comment>
<dbReference type="EMBL" id="JASJOS010000020">
    <property type="protein sequence ID" value="MDJ1485471.1"/>
    <property type="molecule type" value="Genomic_DNA"/>
</dbReference>
<dbReference type="RefSeq" id="WP_313988088.1">
    <property type="nucleotide sequence ID" value="NZ_JASJOS010000020.1"/>
</dbReference>
<evidence type="ECO:0000313" key="1">
    <source>
        <dbReference type="EMBL" id="MDJ1485471.1"/>
    </source>
</evidence>
<accession>A0AAE3QYB0</accession>
<gene>
    <name evidence="1" type="ORF">QNI16_33585</name>
</gene>
<protein>
    <submittedName>
        <fullName evidence="1">Uncharacterized protein</fullName>
    </submittedName>
</protein>
<reference evidence="1" key="1">
    <citation type="submission" date="2023-05" db="EMBL/GenBank/DDBJ databases">
        <authorList>
            <person name="Zhang X."/>
        </authorList>
    </citation>
    <scope>NUCLEOTIDE SEQUENCE</scope>
    <source>
        <strain evidence="1">YF14B1</strain>
    </source>
</reference>
<proteinExistence type="predicted"/>
<name>A0AAE3QYB0_9BACT</name>
<dbReference type="Proteomes" id="UP001241110">
    <property type="component" value="Unassembled WGS sequence"/>
</dbReference>